<dbReference type="PANTHER" id="PTHR43304">
    <property type="entry name" value="PHYTOCHROME-LIKE PROTEIN CPH1"/>
    <property type="match status" value="1"/>
</dbReference>
<dbReference type="EC" id="2.7.13.3" evidence="2"/>
<dbReference type="SMART" id="SM00091">
    <property type="entry name" value="PAS"/>
    <property type="match status" value="5"/>
</dbReference>
<dbReference type="PROSITE" id="PS50113">
    <property type="entry name" value="PAC"/>
    <property type="match status" value="3"/>
</dbReference>
<dbReference type="GO" id="GO:0000155">
    <property type="term" value="F:phosphorelay sensor kinase activity"/>
    <property type="evidence" value="ECO:0007669"/>
    <property type="project" value="InterPro"/>
</dbReference>
<evidence type="ECO:0000256" key="5">
    <source>
        <dbReference type="ARBA" id="ARBA00022777"/>
    </source>
</evidence>
<feature type="domain" description="PAC" evidence="9">
    <location>
        <begin position="218"/>
        <end position="271"/>
    </location>
</feature>
<protein>
    <recommendedName>
        <fullName evidence="2">histidine kinase</fullName>
        <ecNumber evidence="2">2.7.13.3</ecNumber>
    </recommendedName>
</protein>
<dbReference type="PROSITE" id="PS50112">
    <property type="entry name" value="PAS"/>
    <property type="match status" value="2"/>
</dbReference>
<evidence type="ECO:0000256" key="1">
    <source>
        <dbReference type="ARBA" id="ARBA00000085"/>
    </source>
</evidence>
<keyword evidence="3" id="KW-0597">Phosphoprotein</keyword>
<feature type="domain" description="PAC" evidence="9">
    <location>
        <begin position="600"/>
        <end position="656"/>
    </location>
</feature>
<evidence type="ECO:0000259" key="9">
    <source>
        <dbReference type="PROSITE" id="PS50113"/>
    </source>
</evidence>
<dbReference type="Pfam" id="PF02518">
    <property type="entry name" value="HATPase_c"/>
    <property type="match status" value="1"/>
</dbReference>
<dbReference type="InterPro" id="IPR005467">
    <property type="entry name" value="His_kinase_dom"/>
</dbReference>
<dbReference type="CDD" id="cd00130">
    <property type="entry name" value="PAS"/>
    <property type="match status" value="3"/>
</dbReference>
<dbReference type="InterPro" id="IPR052162">
    <property type="entry name" value="Sensor_kinase/Photoreceptor"/>
</dbReference>
<dbReference type="RefSeq" id="WP_090336088.1">
    <property type="nucleotide sequence ID" value="NZ_FNXY01000004.1"/>
</dbReference>
<dbReference type="PRINTS" id="PR00344">
    <property type="entry name" value="BCTRLSENSOR"/>
</dbReference>
<organism evidence="10 11">
    <name type="scientific">Dyadobacter koreensis</name>
    <dbReference type="NCBI Taxonomy" id="408657"/>
    <lineage>
        <taxon>Bacteria</taxon>
        <taxon>Pseudomonadati</taxon>
        <taxon>Bacteroidota</taxon>
        <taxon>Cytophagia</taxon>
        <taxon>Cytophagales</taxon>
        <taxon>Spirosomataceae</taxon>
        <taxon>Dyadobacter</taxon>
    </lineage>
</organism>
<dbReference type="InterPro" id="IPR000700">
    <property type="entry name" value="PAS-assoc_C"/>
</dbReference>
<dbReference type="InterPro" id="IPR013656">
    <property type="entry name" value="PAS_4"/>
</dbReference>
<reference evidence="10 11" key="1">
    <citation type="submission" date="2016-10" db="EMBL/GenBank/DDBJ databases">
        <authorList>
            <person name="de Groot N.N."/>
        </authorList>
    </citation>
    <scope>NUCLEOTIDE SEQUENCE [LARGE SCALE GENOMIC DNA]</scope>
    <source>
        <strain evidence="10 11">DSM 19938</strain>
    </source>
</reference>
<evidence type="ECO:0000313" key="10">
    <source>
        <dbReference type="EMBL" id="SEJ00381.1"/>
    </source>
</evidence>
<dbReference type="Gene3D" id="1.10.287.130">
    <property type="match status" value="1"/>
</dbReference>
<evidence type="ECO:0000259" key="7">
    <source>
        <dbReference type="PROSITE" id="PS50109"/>
    </source>
</evidence>
<feature type="domain" description="PAS" evidence="8">
    <location>
        <begin position="142"/>
        <end position="213"/>
    </location>
</feature>
<dbReference type="InterPro" id="IPR035965">
    <property type="entry name" value="PAS-like_dom_sf"/>
</dbReference>
<evidence type="ECO:0000256" key="3">
    <source>
        <dbReference type="ARBA" id="ARBA00022553"/>
    </source>
</evidence>
<dbReference type="PROSITE" id="PS50109">
    <property type="entry name" value="HIS_KIN"/>
    <property type="match status" value="1"/>
</dbReference>
<dbReference type="SUPFAM" id="SSF55785">
    <property type="entry name" value="PYP-like sensor domain (PAS domain)"/>
    <property type="match status" value="5"/>
</dbReference>
<dbReference type="CDD" id="cd00082">
    <property type="entry name" value="HisKA"/>
    <property type="match status" value="1"/>
</dbReference>
<dbReference type="AlphaFoldDB" id="A0A1H6V765"/>
<keyword evidence="11" id="KW-1185">Reference proteome</keyword>
<feature type="domain" description="PAC" evidence="9">
    <location>
        <begin position="345"/>
        <end position="397"/>
    </location>
</feature>
<dbReference type="STRING" id="408657.SAMN04487995_2982"/>
<dbReference type="SMART" id="SM00387">
    <property type="entry name" value="HATPase_c"/>
    <property type="match status" value="1"/>
</dbReference>
<dbReference type="Gene3D" id="2.10.70.100">
    <property type="match status" value="1"/>
</dbReference>
<dbReference type="OrthoDB" id="9124519at2"/>
<dbReference type="InterPro" id="IPR000014">
    <property type="entry name" value="PAS"/>
</dbReference>
<dbReference type="InterPro" id="IPR036890">
    <property type="entry name" value="HATPase_C_sf"/>
</dbReference>
<dbReference type="Pfam" id="PF08447">
    <property type="entry name" value="PAS_3"/>
    <property type="match status" value="3"/>
</dbReference>
<dbReference type="EMBL" id="FNXY01000004">
    <property type="protein sequence ID" value="SEJ00381.1"/>
    <property type="molecule type" value="Genomic_DNA"/>
</dbReference>
<dbReference type="PANTHER" id="PTHR43304:SF1">
    <property type="entry name" value="PAC DOMAIN-CONTAINING PROTEIN"/>
    <property type="match status" value="1"/>
</dbReference>
<evidence type="ECO:0000313" key="11">
    <source>
        <dbReference type="Proteomes" id="UP000199532"/>
    </source>
</evidence>
<dbReference type="InterPro" id="IPR001610">
    <property type="entry name" value="PAC"/>
</dbReference>
<dbReference type="InterPro" id="IPR003594">
    <property type="entry name" value="HATPase_dom"/>
</dbReference>
<dbReference type="InterPro" id="IPR004358">
    <property type="entry name" value="Sig_transdc_His_kin-like_C"/>
</dbReference>
<dbReference type="InterPro" id="IPR036097">
    <property type="entry name" value="HisK_dim/P_sf"/>
</dbReference>
<dbReference type="InterPro" id="IPR013655">
    <property type="entry name" value="PAS_fold_3"/>
</dbReference>
<sequence>MNNEKSIADDLTLAKERFDLVAKATHDVIRDWDLEKKTIWWSDVIDSLFGYRKQDIVSGQDFWYDNIHPDDQTRVVTNIHNLIGQREKNWSQYYRFRKADGSFAYVHDRGFTIMEGDKPVRIVASMQDISERIAYQKALEESETRLSFALSSAQLYTWEFDIENQIVHWGEGTQTLHGFKNVQSISSVEVIQNAHPDDRDRISAAVERALTAESGGKYDIEYRTFDAFDNSLRWVHTTGQAYFSADGKPYRFSGVTKDITNQVLIKERVSIADQRASVAIEGSGAGSFTLDLATDEILYSPTFVKILTGTESNTKRREVFVEHIHKDDLPVRDAAYAETRKTGELSYEARFIWQDGSVHWVKVIGKNLINSDGQAVTLSGIVLDITARVEAEKKLAESEANLRLLIDSAPVAIGLLKGENLIIEAANPSILHVWGKDASVLGMPLIEALPELKGQEYPALLANVYQSGVPYYGSEARVELFRDGRQEPVYFNFVYTPIFESDRVNGIIVVASEISDQVRAKLKIADSERKLRNLIDEAPIAISLFVGRDLVIENPNDAMLKIWGKGNSVAGKKLVDVLPELRAQPFMQILDDVYTTGIAYHSDAARADLVIDGVMKTFYFDFTYQPLRDSDGEIYAILDMAIDVTSQIESRSMLEKSEEKYRQLASELEQHIQKRTNELRKANQELTVSNTNLQQFAYAASHDMQEPLRKIQSFSSRLQTQYEDILDTSGVFMLNRMQDAGKRMSMMIDDLLAYSRLSTRDGEFSVVNMNKVVAEVLSDLEIAVQESGARVITEELIPVWGNARQLSQLIQNIISNSVKYRNEEQKPVIQIRSSRVYQQDTEISTDLASDQGYIKIEIEDNGIGFSMEHLDRIFQMFQRLHGRSEYSGSGIGLALCRKVVQNHNGHLTAVSEEGKGATFIIYLPEMKE</sequence>
<dbReference type="Gene3D" id="3.30.565.10">
    <property type="entry name" value="Histidine kinase-like ATPase, C-terminal domain"/>
    <property type="match status" value="1"/>
</dbReference>
<evidence type="ECO:0000256" key="4">
    <source>
        <dbReference type="ARBA" id="ARBA00022679"/>
    </source>
</evidence>
<dbReference type="SMART" id="SM00086">
    <property type="entry name" value="PAC"/>
    <property type="match status" value="5"/>
</dbReference>
<keyword evidence="5" id="KW-0418">Kinase</keyword>
<dbReference type="Gene3D" id="3.30.450.20">
    <property type="entry name" value="PAS domain"/>
    <property type="match status" value="5"/>
</dbReference>
<dbReference type="SUPFAM" id="SSF55874">
    <property type="entry name" value="ATPase domain of HSP90 chaperone/DNA topoisomerase II/histidine kinase"/>
    <property type="match status" value="1"/>
</dbReference>
<keyword evidence="6" id="KW-0175">Coiled coil</keyword>
<comment type="catalytic activity">
    <reaction evidence="1">
        <text>ATP + protein L-histidine = ADP + protein N-phospho-L-histidine.</text>
        <dbReference type="EC" id="2.7.13.3"/>
    </reaction>
</comment>
<evidence type="ECO:0000256" key="6">
    <source>
        <dbReference type="SAM" id="Coils"/>
    </source>
</evidence>
<gene>
    <name evidence="10" type="ORF">SAMN04487995_2982</name>
</gene>
<dbReference type="NCBIfam" id="TIGR00229">
    <property type="entry name" value="sensory_box"/>
    <property type="match status" value="4"/>
</dbReference>
<evidence type="ECO:0000259" key="8">
    <source>
        <dbReference type="PROSITE" id="PS50112"/>
    </source>
</evidence>
<dbReference type="SUPFAM" id="SSF47384">
    <property type="entry name" value="Homodimeric domain of signal transducing histidine kinase"/>
    <property type="match status" value="1"/>
</dbReference>
<evidence type="ECO:0000256" key="2">
    <source>
        <dbReference type="ARBA" id="ARBA00012438"/>
    </source>
</evidence>
<dbReference type="FunFam" id="3.30.565.10:FF:000006">
    <property type="entry name" value="Sensor histidine kinase WalK"/>
    <property type="match status" value="1"/>
</dbReference>
<dbReference type="Proteomes" id="UP000199532">
    <property type="component" value="Unassembled WGS sequence"/>
</dbReference>
<proteinExistence type="predicted"/>
<name>A0A1H6V765_9BACT</name>
<dbReference type="SMART" id="SM00388">
    <property type="entry name" value="HisKA"/>
    <property type="match status" value="1"/>
</dbReference>
<dbReference type="Pfam" id="PF08448">
    <property type="entry name" value="PAS_4"/>
    <property type="match status" value="2"/>
</dbReference>
<feature type="coiled-coil region" evidence="6">
    <location>
        <begin position="654"/>
        <end position="685"/>
    </location>
</feature>
<dbReference type="Pfam" id="PF00512">
    <property type="entry name" value="HisKA"/>
    <property type="match status" value="1"/>
</dbReference>
<dbReference type="InterPro" id="IPR003661">
    <property type="entry name" value="HisK_dim/P_dom"/>
</dbReference>
<feature type="domain" description="PAS" evidence="8">
    <location>
        <begin position="14"/>
        <end position="86"/>
    </location>
</feature>
<keyword evidence="4" id="KW-0808">Transferase</keyword>
<feature type="domain" description="Histidine kinase" evidence="7">
    <location>
        <begin position="699"/>
        <end position="927"/>
    </location>
</feature>
<accession>A0A1H6V765</accession>